<dbReference type="GO" id="GO:0006508">
    <property type="term" value="P:proteolysis"/>
    <property type="evidence" value="ECO:0007669"/>
    <property type="project" value="InterPro"/>
</dbReference>
<dbReference type="SMART" id="SM00936">
    <property type="entry name" value="PBP5_C"/>
    <property type="match status" value="1"/>
</dbReference>
<feature type="non-terminal residue" evidence="2">
    <location>
        <position position="1"/>
    </location>
</feature>
<gene>
    <name evidence="2" type="ORF">METZ01_LOCUS479590</name>
</gene>
<proteinExistence type="predicted"/>
<sequence length="121" mass="13951">LRSKITRTLLDEGFQEYNQVRLDAQISMSPLSIEVDEGQETSLRLKTAHPLNVLLREKERMKVTHQFYLKDRINAPVEEGQKLGELEYRLEGKSLGRIPLIAEFGVKKKGLLTMFANSFFN</sequence>
<dbReference type="SUPFAM" id="SSF69189">
    <property type="entry name" value="Penicillin-binding protein associated domain"/>
    <property type="match status" value="1"/>
</dbReference>
<dbReference type="GO" id="GO:0009002">
    <property type="term" value="F:serine-type D-Ala-D-Ala carboxypeptidase activity"/>
    <property type="evidence" value="ECO:0007669"/>
    <property type="project" value="InterPro"/>
</dbReference>
<dbReference type="InterPro" id="IPR015956">
    <property type="entry name" value="Peniciliin-bd_prot_C_sf"/>
</dbReference>
<evidence type="ECO:0000313" key="2">
    <source>
        <dbReference type="EMBL" id="SVE26736.1"/>
    </source>
</evidence>
<protein>
    <recommendedName>
        <fullName evidence="1">Peptidase S11 D-Ala-D-Ala carboxypeptidase A C-terminal domain-containing protein</fullName>
    </recommendedName>
</protein>
<organism evidence="2">
    <name type="scientific">marine metagenome</name>
    <dbReference type="NCBI Taxonomy" id="408172"/>
    <lineage>
        <taxon>unclassified sequences</taxon>
        <taxon>metagenomes</taxon>
        <taxon>ecological metagenomes</taxon>
    </lineage>
</organism>
<dbReference type="AlphaFoldDB" id="A0A383C2S3"/>
<feature type="domain" description="Peptidase S11 D-Ala-D-Ala carboxypeptidase A C-terminal" evidence="1">
    <location>
        <begin position="17"/>
        <end position="108"/>
    </location>
</feature>
<dbReference type="Pfam" id="PF07943">
    <property type="entry name" value="PBP5_C"/>
    <property type="match status" value="1"/>
</dbReference>
<dbReference type="InterPro" id="IPR012907">
    <property type="entry name" value="Peptidase_S11_C"/>
</dbReference>
<dbReference type="EMBL" id="UINC01205525">
    <property type="protein sequence ID" value="SVE26736.1"/>
    <property type="molecule type" value="Genomic_DNA"/>
</dbReference>
<dbReference type="InterPro" id="IPR037167">
    <property type="entry name" value="Peptidase_S11_C_sf"/>
</dbReference>
<dbReference type="Gene3D" id="2.60.410.10">
    <property type="entry name" value="D-Ala-D-Ala carboxypeptidase, C-terminal domain"/>
    <property type="match status" value="1"/>
</dbReference>
<name>A0A383C2S3_9ZZZZ</name>
<accession>A0A383C2S3</accession>
<reference evidence="2" key="1">
    <citation type="submission" date="2018-05" db="EMBL/GenBank/DDBJ databases">
        <authorList>
            <person name="Lanie J.A."/>
            <person name="Ng W.-L."/>
            <person name="Kazmierczak K.M."/>
            <person name="Andrzejewski T.M."/>
            <person name="Davidsen T.M."/>
            <person name="Wayne K.J."/>
            <person name="Tettelin H."/>
            <person name="Glass J.I."/>
            <person name="Rusch D."/>
            <person name="Podicherti R."/>
            <person name="Tsui H.-C.T."/>
            <person name="Winkler M.E."/>
        </authorList>
    </citation>
    <scope>NUCLEOTIDE SEQUENCE</scope>
</reference>
<evidence type="ECO:0000259" key="1">
    <source>
        <dbReference type="SMART" id="SM00936"/>
    </source>
</evidence>